<dbReference type="EMBL" id="VCGU01000004">
    <property type="protein sequence ID" value="TRY76785.1"/>
    <property type="molecule type" value="Genomic_DNA"/>
</dbReference>
<name>A0A553PGI7_TIGCA</name>
<sequence length="270" mass="29986">MPPITTSIGIDNLPTQWPPLVTTQNPRLVYTNVNTASAMVVTRNVTSTRVVTAESGNGVTPQILQPIALPLVSEITTPEPLGKSLFSINIPGAPKEPAEDFEATTEINTDIDDTTLFQGMYLNQNRVPRIIDNPAEWSPEKIAEVQAGQYHEVHPGQYHEYQPGQYNEVNPGQYHEVHPGQYHEVTPGQYHEVHPGQYSGEDLKVEVEVERNGDTRTYNVQSKVDEFIIGEYGTISGGQTLQGVRYTAVDDSSIDPQLIHDTLVNFFKFS</sequence>
<comment type="caution">
    <text evidence="1">The sequence shown here is derived from an EMBL/GenBank/DDBJ whole genome shotgun (WGS) entry which is preliminary data.</text>
</comment>
<dbReference type="AlphaFoldDB" id="A0A553PGI7"/>
<organism evidence="1 2">
    <name type="scientific">Tigriopus californicus</name>
    <name type="common">Marine copepod</name>
    <dbReference type="NCBI Taxonomy" id="6832"/>
    <lineage>
        <taxon>Eukaryota</taxon>
        <taxon>Metazoa</taxon>
        <taxon>Ecdysozoa</taxon>
        <taxon>Arthropoda</taxon>
        <taxon>Crustacea</taxon>
        <taxon>Multicrustacea</taxon>
        <taxon>Hexanauplia</taxon>
        <taxon>Copepoda</taxon>
        <taxon>Harpacticoida</taxon>
        <taxon>Harpacticidae</taxon>
        <taxon>Tigriopus</taxon>
    </lineage>
</organism>
<dbReference type="Proteomes" id="UP000318571">
    <property type="component" value="Chromosome 5"/>
</dbReference>
<reference evidence="1 2" key="1">
    <citation type="journal article" date="2018" name="Nat. Ecol. Evol.">
        <title>Genomic signatures of mitonuclear coevolution across populations of Tigriopus californicus.</title>
        <authorList>
            <person name="Barreto F.S."/>
            <person name="Watson E.T."/>
            <person name="Lima T.G."/>
            <person name="Willett C.S."/>
            <person name="Edmands S."/>
            <person name="Li W."/>
            <person name="Burton R.S."/>
        </authorList>
    </citation>
    <scope>NUCLEOTIDE SEQUENCE [LARGE SCALE GENOMIC DNA]</scope>
    <source>
        <strain evidence="1 2">San Diego</strain>
    </source>
</reference>
<protein>
    <submittedName>
        <fullName evidence="1">Uncharacterized protein</fullName>
    </submittedName>
</protein>
<evidence type="ECO:0000313" key="2">
    <source>
        <dbReference type="Proteomes" id="UP000318571"/>
    </source>
</evidence>
<gene>
    <name evidence="1" type="ORF">TCAL_14762</name>
</gene>
<proteinExistence type="predicted"/>
<evidence type="ECO:0000313" key="1">
    <source>
        <dbReference type="EMBL" id="TRY76785.1"/>
    </source>
</evidence>
<accession>A0A553PGI7</accession>
<keyword evidence="2" id="KW-1185">Reference proteome</keyword>